<accession>A0A7S3K7W5</accession>
<feature type="transmembrane region" description="Helical" evidence="1">
    <location>
        <begin position="150"/>
        <end position="172"/>
    </location>
</feature>
<gene>
    <name evidence="2" type="ORF">ECRA1380_LOCUS2261</name>
</gene>
<keyword evidence="1" id="KW-0812">Transmembrane</keyword>
<dbReference type="AlphaFoldDB" id="A0A7S3K7W5"/>
<protein>
    <submittedName>
        <fullName evidence="2">Uncharacterized protein</fullName>
    </submittedName>
</protein>
<name>A0A7S3K7W5_EUPCR</name>
<sequence length="183" mass="22025">MGTFTRLTCTFEDIVSFDQDVVEHLYFKFNKEQVNMQEFGNAKIIMLNKFGYDGMEDPEKREQMVYYERYEMLKEGIDIPMDMASRMKVKLIPTQYQNNIRDFHYTENKQHLVSLRPNLSEDEEEEDEQIHFEFEFDVDKKVMRYESRSLLVTVTQAMSLLTGMIFVGFLYIDLLKKWKLGEW</sequence>
<proteinExistence type="predicted"/>
<dbReference type="EMBL" id="HBIK01004593">
    <property type="protein sequence ID" value="CAE0377306.1"/>
    <property type="molecule type" value="Transcribed_RNA"/>
</dbReference>
<reference evidence="2" key="1">
    <citation type="submission" date="2021-01" db="EMBL/GenBank/DDBJ databases">
        <authorList>
            <person name="Corre E."/>
            <person name="Pelletier E."/>
            <person name="Niang G."/>
            <person name="Scheremetjew M."/>
            <person name="Finn R."/>
            <person name="Kale V."/>
            <person name="Holt S."/>
            <person name="Cochrane G."/>
            <person name="Meng A."/>
            <person name="Brown T."/>
            <person name="Cohen L."/>
        </authorList>
    </citation>
    <scope>NUCLEOTIDE SEQUENCE</scope>
    <source>
        <strain evidence="2">CT5</strain>
    </source>
</reference>
<keyword evidence="1" id="KW-0472">Membrane</keyword>
<keyword evidence="1" id="KW-1133">Transmembrane helix</keyword>
<evidence type="ECO:0000313" key="2">
    <source>
        <dbReference type="EMBL" id="CAE0377306.1"/>
    </source>
</evidence>
<organism evidence="2">
    <name type="scientific">Euplotes crassus</name>
    <dbReference type="NCBI Taxonomy" id="5936"/>
    <lineage>
        <taxon>Eukaryota</taxon>
        <taxon>Sar</taxon>
        <taxon>Alveolata</taxon>
        <taxon>Ciliophora</taxon>
        <taxon>Intramacronucleata</taxon>
        <taxon>Spirotrichea</taxon>
        <taxon>Hypotrichia</taxon>
        <taxon>Euplotida</taxon>
        <taxon>Euplotidae</taxon>
        <taxon>Moneuplotes</taxon>
    </lineage>
</organism>
<evidence type="ECO:0000256" key="1">
    <source>
        <dbReference type="SAM" id="Phobius"/>
    </source>
</evidence>